<protein>
    <submittedName>
        <fullName evidence="1">Uncharacterized protein</fullName>
    </submittedName>
</protein>
<gene>
    <name evidence="1" type="ORF">IFM89_012945</name>
</gene>
<dbReference type="EMBL" id="JADFTS010000001">
    <property type="protein sequence ID" value="KAF9624674.1"/>
    <property type="molecule type" value="Genomic_DNA"/>
</dbReference>
<reference evidence="1 2" key="1">
    <citation type="submission" date="2020-10" db="EMBL/GenBank/DDBJ databases">
        <title>The Coptis chinensis genome and diversification of protoberbering-type alkaloids.</title>
        <authorList>
            <person name="Wang B."/>
            <person name="Shu S."/>
            <person name="Song C."/>
            <person name="Liu Y."/>
        </authorList>
    </citation>
    <scope>NUCLEOTIDE SEQUENCE [LARGE SCALE GENOMIC DNA]</scope>
    <source>
        <strain evidence="1">HL-2020</strain>
        <tissue evidence="1">Leaf</tissue>
    </source>
</reference>
<proteinExistence type="predicted"/>
<evidence type="ECO:0000313" key="2">
    <source>
        <dbReference type="Proteomes" id="UP000631114"/>
    </source>
</evidence>
<comment type="caution">
    <text evidence="1">The sequence shown here is derived from an EMBL/GenBank/DDBJ whole genome shotgun (WGS) entry which is preliminary data.</text>
</comment>
<organism evidence="1 2">
    <name type="scientific">Coptis chinensis</name>
    <dbReference type="NCBI Taxonomy" id="261450"/>
    <lineage>
        <taxon>Eukaryota</taxon>
        <taxon>Viridiplantae</taxon>
        <taxon>Streptophyta</taxon>
        <taxon>Embryophyta</taxon>
        <taxon>Tracheophyta</taxon>
        <taxon>Spermatophyta</taxon>
        <taxon>Magnoliopsida</taxon>
        <taxon>Ranunculales</taxon>
        <taxon>Ranunculaceae</taxon>
        <taxon>Coptidoideae</taxon>
        <taxon>Coptis</taxon>
    </lineage>
</organism>
<sequence>MAEVGIKHVCVEAQENSVTILGDETRTAVIIVSSSTLVVSNPANEKEAIPNDSSVINHQDSVADPHPNWFQILGEADTLLNENWVDQVEHEKWQVTAQRRDISPSGRYGFSVTFLHNDTPQRVSNLWIFWRDELAITLVSLSHQEIDYRWEESNAGWRSKILIRKLSDHNPIVRWNTRIPKPHNIPFHFRKAWIYHESLKDVVEACWNEPLYDVPIRKVHLKQLEEEMEQILKDQENDPSNSNLQQMEFDKAMEIEEAIKVSTTMAKEKARVSNEFEGE</sequence>
<accession>A0A835IWG7</accession>
<dbReference type="Proteomes" id="UP000631114">
    <property type="component" value="Unassembled WGS sequence"/>
</dbReference>
<name>A0A835IWG7_9MAGN</name>
<dbReference type="AlphaFoldDB" id="A0A835IWG7"/>
<keyword evidence="2" id="KW-1185">Reference proteome</keyword>
<evidence type="ECO:0000313" key="1">
    <source>
        <dbReference type="EMBL" id="KAF9624674.1"/>
    </source>
</evidence>